<proteinExistence type="predicted"/>
<keyword evidence="1" id="KW-0489">Methyltransferase</keyword>
<reference evidence="1 2" key="1">
    <citation type="submission" date="2007-10" db="EMBL/GenBank/DDBJ databases">
        <title>Complete sequence of Desulfococcus oleovorans Hxd3.</title>
        <authorList>
            <consortium name="US DOE Joint Genome Institute"/>
            <person name="Copeland A."/>
            <person name="Lucas S."/>
            <person name="Lapidus A."/>
            <person name="Barry K."/>
            <person name="Glavina del Rio T."/>
            <person name="Dalin E."/>
            <person name="Tice H."/>
            <person name="Pitluck S."/>
            <person name="Kiss H."/>
            <person name="Brettin T."/>
            <person name="Bruce D."/>
            <person name="Detter J.C."/>
            <person name="Han C."/>
            <person name="Schmutz J."/>
            <person name="Larimer F."/>
            <person name="Land M."/>
            <person name="Hauser L."/>
            <person name="Kyrpides N."/>
            <person name="Kim E."/>
            <person name="Wawrik B."/>
            <person name="Richardson P."/>
        </authorList>
    </citation>
    <scope>NUCLEOTIDE SEQUENCE [LARGE SCALE GENOMIC DNA]</scope>
    <source>
        <strain evidence="2">DSM 6200 / JCM 39069 / Hxd3</strain>
    </source>
</reference>
<dbReference type="CDD" id="cd02440">
    <property type="entry name" value="AdoMet_MTases"/>
    <property type="match status" value="1"/>
</dbReference>
<dbReference type="KEGG" id="dol:Dole_0349"/>
<dbReference type="STRING" id="96561.Dole_0349"/>
<dbReference type="OrthoDB" id="9782855at2"/>
<evidence type="ECO:0000313" key="1">
    <source>
        <dbReference type="EMBL" id="ABW66159.1"/>
    </source>
</evidence>
<keyword evidence="2" id="KW-1185">Reference proteome</keyword>
<dbReference type="HOGENOM" id="CLU_406390_0_0_7"/>
<evidence type="ECO:0000313" key="2">
    <source>
        <dbReference type="Proteomes" id="UP000008561"/>
    </source>
</evidence>
<dbReference type="Proteomes" id="UP000008561">
    <property type="component" value="Chromosome"/>
</dbReference>
<keyword evidence="1" id="KW-0808">Transferase</keyword>
<dbReference type="SUPFAM" id="SSF53335">
    <property type="entry name" value="S-adenosyl-L-methionine-dependent methyltransferases"/>
    <property type="match status" value="1"/>
</dbReference>
<dbReference type="EMBL" id="CP000859">
    <property type="protein sequence ID" value="ABW66159.1"/>
    <property type="molecule type" value="Genomic_DNA"/>
</dbReference>
<dbReference type="InterPro" id="IPR029063">
    <property type="entry name" value="SAM-dependent_MTases_sf"/>
</dbReference>
<dbReference type="eggNOG" id="COG3496">
    <property type="taxonomic scope" value="Bacteria"/>
</dbReference>
<dbReference type="eggNOG" id="COG2230">
    <property type="taxonomic scope" value="Bacteria"/>
</dbReference>
<protein>
    <submittedName>
        <fullName evidence="1">Cyclopropane-fatty-acyl-phospholipid synthase</fullName>
        <ecNumber evidence="1">2.1.1.79</ecNumber>
    </submittedName>
</protein>
<sequence length="656" mass="75026">MNSKIFCVDLYHRRYEPVAHEFHYPLYIYVIDLEELAALDREVPLFGYNRKALVSIHDRDYLSDAAGTIKDKLFRLLEQEGLRETVHTVYLVTAARYAGYVFNPVSFYYCLGADDAVACIVAEVNNTFGERHIYVLKDHLPAPEGWAASFRTTKRFHVSPFFPRQGEYEFFFSPIGETMDIRINYYREGRPQLKTRLKGHCLPLTRRTLAMTVVRRPIQAVMSIPRIFYQAIILHYKKGLPINSKPAPMDPRTMEKAPSPVLQRIYRSAVGGVLSTLRQGSLTLVLPDGRRQVHGRLGKQQEGVIEVHHHAFFKKLFFSADIGLGEAYMAGDWSSPDLAGAIKVLACNIEALDQRTSVLPAFTRIIDFARHRRRANTVPGARQNIGAHYDTSNAFFSLVLDPTMTYSCGLFERPTDDLHQSQLNKIARICEKAGIQATDHVLEIGTGWGGFAVEAVRQTGCALTTTTISQEQHDYVTRMVSRLEMEDRIEVLQQDYRHLRGRFDKIVSIEMLEAVGHEYYRDYFSICASLLKPGGRMVVQVITIPHKRYHAYRRRADWIQKYIFPGGMLPSREILEETINRWTSLQVAEVTALGSHYVPTLAAWRNNLLARRAQIEKLGFDDRAFRMWEYYFASCEAGFSAGIIDNIHMVLEKPAP</sequence>
<accession>A8ZSZ5</accession>
<organism evidence="1 2">
    <name type="scientific">Desulfosudis oleivorans (strain DSM 6200 / JCM 39069 / Hxd3)</name>
    <name type="common">Desulfococcus oleovorans</name>
    <dbReference type="NCBI Taxonomy" id="96561"/>
    <lineage>
        <taxon>Bacteria</taxon>
        <taxon>Pseudomonadati</taxon>
        <taxon>Thermodesulfobacteriota</taxon>
        <taxon>Desulfobacteria</taxon>
        <taxon>Desulfobacterales</taxon>
        <taxon>Desulfosudaceae</taxon>
        <taxon>Desulfosudis</taxon>
    </lineage>
</organism>
<dbReference type="PANTHER" id="PTHR43667">
    <property type="entry name" value="CYCLOPROPANE-FATTY-ACYL-PHOSPHOLIPID SYNTHASE"/>
    <property type="match status" value="1"/>
</dbReference>
<gene>
    <name evidence="1" type="ordered locus">Dole_0349</name>
</gene>
<dbReference type="GO" id="GO:0032259">
    <property type="term" value="P:methylation"/>
    <property type="evidence" value="ECO:0007669"/>
    <property type="project" value="UniProtKB-KW"/>
</dbReference>
<dbReference type="RefSeq" id="WP_012173778.1">
    <property type="nucleotide sequence ID" value="NC_009943.1"/>
</dbReference>
<dbReference type="Gene3D" id="3.40.50.150">
    <property type="entry name" value="Vaccinia Virus protein VP39"/>
    <property type="match status" value="1"/>
</dbReference>
<dbReference type="Pfam" id="PF02353">
    <property type="entry name" value="CMAS"/>
    <property type="match status" value="1"/>
</dbReference>
<dbReference type="InterPro" id="IPR010775">
    <property type="entry name" value="DUF1365"/>
</dbReference>
<dbReference type="PANTHER" id="PTHR43667:SF2">
    <property type="entry name" value="FATTY ACID C-METHYL TRANSFERASE"/>
    <property type="match status" value="1"/>
</dbReference>
<dbReference type="AlphaFoldDB" id="A8ZSZ5"/>
<dbReference type="EC" id="2.1.1.79" evidence="1"/>
<dbReference type="InterPro" id="IPR050723">
    <property type="entry name" value="CFA/CMAS"/>
</dbReference>
<name>A8ZSZ5_DESOH</name>
<dbReference type="GO" id="GO:0008825">
    <property type="term" value="F:cyclopropane-fatty-acyl-phospholipid synthase activity"/>
    <property type="evidence" value="ECO:0007669"/>
    <property type="project" value="UniProtKB-EC"/>
</dbReference>
<dbReference type="Pfam" id="PF07103">
    <property type="entry name" value="DUF1365"/>
    <property type="match status" value="1"/>
</dbReference>